<sequence length="91" mass="10125">MDGITNCPNELKKLFLSFKTFKNSSLSRHLPKPFSLSTLILREVSGRVAMHAHVQVGHHSVFDLIPPLSLLPSYTAGRMHGNDANQLAWSN</sequence>
<evidence type="ECO:0000313" key="2">
    <source>
        <dbReference type="Proteomes" id="UP001603857"/>
    </source>
</evidence>
<accession>A0ABD1L6V0</accession>
<keyword evidence="2" id="KW-1185">Reference proteome</keyword>
<name>A0ABD1L6V0_9FABA</name>
<reference evidence="1 2" key="1">
    <citation type="submission" date="2024-08" db="EMBL/GenBank/DDBJ databases">
        <title>Insights into the chromosomal genome structure of Flemingia macrophylla.</title>
        <authorList>
            <person name="Ding Y."/>
            <person name="Zhao Y."/>
            <person name="Bi W."/>
            <person name="Wu M."/>
            <person name="Zhao G."/>
            <person name="Gong Y."/>
            <person name="Li W."/>
            <person name="Zhang P."/>
        </authorList>
    </citation>
    <scope>NUCLEOTIDE SEQUENCE [LARGE SCALE GENOMIC DNA]</scope>
    <source>
        <strain evidence="1">DYQJB</strain>
        <tissue evidence="1">Leaf</tissue>
    </source>
</reference>
<organism evidence="1 2">
    <name type="scientific">Flemingia macrophylla</name>
    <dbReference type="NCBI Taxonomy" id="520843"/>
    <lineage>
        <taxon>Eukaryota</taxon>
        <taxon>Viridiplantae</taxon>
        <taxon>Streptophyta</taxon>
        <taxon>Embryophyta</taxon>
        <taxon>Tracheophyta</taxon>
        <taxon>Spermatophyta</taxon>
        <taxon>Magnoliopsida</taxon>
        <taxon>eudicotyledons</taxon>
        <taxon>Gunneridae</taxon>
        <taxon>Pentapetalae</taxon>
        <taxon>rosids</taxon>
        <taxon>fabids</taxon>
        <taxon>Fabales</taxon>
        <taxon>Fabaceae</taxon>
        <taxon>Papilionoideae</taxon>
        <taxon>50 kb inversion clade</taxon>
        <taxon>NPAAA clade</taxon>
        <taxon>indigoferoid/millettioid clade</taxon>
        <taxon>Phaseoleae</taxon>
        <taxon>Flemingia</taxon>
    </lineage>
</organism>
<gene>
    <name evidence="1" type="ORF">Fmac_028213</name>
</gene>
<dbReference type="Proteomes" id="UP001603857">
    <property type="component" value="Unassembled WGS sequence"/>
</dbReference>
<proteinExistence type="predicted"/>
<dbReference type="AlphaFoldDB" id="A0ABD1L6V0"/>
<dbReference type="EMBL" id="JBGMDY010000010">
    <property type="protein sequence ID" value="KAL2319244.1"/>
    <property type="molecule type" value="Genomic_DNA"/>
</dbReference>
<protein>
    <submittedName>
        <fullName evidence="1">Uncharacterized protein</fullName>
    </submittedName>
</protein>
<evidence type="ECO:0000313" key="1">
    <source>
        <dbReference type="EMBL" id="KAL2319244.1"/>
    </source>
</evidence>
<comment type="caution">
    <text evidence="1">The sequence shown here is derived from an EMBL/GenBank/DDBJ whole genome shotgun (WGS) entry which is preliminary data.</text>
</comment>